<dbReference type="InterPro" id="IPR050483">
    <property type="entry name" value="CoA-transferase_III_domain"/>
</dbReference>
<dbReference type="PANTHER" id="PTHR48207">
    <property type="entry name" value="SUCCINATE--HYDROXYMETHYLGLUTARATE COA-TRANSFERASE"/>
    <property type="match status" value="1"/>
</dbReference>
<organism evidence="2 3">
    <name type="scientific">Novosphingobium sediminicola</name>
    <dbReference type="NCBI Taxonomy" id="563162"/>
    <lineage>
        <taxon>Bacteria</taxon>
        <taxon>Pseudomonadati</taxon>
        <taxon>Pseudomonadota</taxon>
        <taxon>Alphaproteobacteria</taxon>
        <taxon>Sphingomonadales</taxon>
        <taxon>Sphingomonadaceae</taxon>
        <taxon>Novosphingobium</taxon>
    </lineage>
</organism>
<accession>A0A7W6CJ14</accession>
<protein>
    <submittedName>
        <fullName evidence="2">Crotonobetainyl-CoA:carnitine CoA-transferase CaiB-like acyl-CoA transferase</fullName>
    </submittedName>
</protein>
<dbReference type="RefSeq" id="WP_183628793.1">
    <property type="nucleotide sequence ID" value="NZ_JACIDX010000024.1"/>
</dbReference>
<evidence type="ECO:0000256" key="1">
    <source>
        <dbReference type="ARBA" id="ARBA00022679"/>
    </source>
</evidence>
<comment type="caution">
    <text evidence="2">The sequence shown here is derived from an EMBL/GenBank/DDBJ whole genome shotgun (WGS) entry which is preliminary data.</text>
</comment>
<dbReference type="InterPro" id="IPR003673">
    <property type="entry name" value="CoA-Trfase_fam_III"/>
</dbReference>
<dbReference type="Proteomes" id="UP000548867">
    <property type="component" value="Unassembled WGS sequence"/>
</dbReference>
<proteinExistence type="predicted"/>
<evidence type="ECO:0000313" key="2">
    <source>
        <dbReference type="EMBL" id="MBB3957466.1"/>
    </source>
</evidence>
<reference evidence="2 3" key="1">
    <citation type="submission" date="2020-08" db="EMBL/GenBank/DDBJ databases">
        <title>Genomic Encyclopedia of Type Strains, Phase IV (KMG-IV): sequencing the most valuable type-strain genomes for metagenomic binning, comparative biology and taxonomic classification.</title>
        <authorList>
            <person name="Goeker M."/>
        </authorList>
    </citation>
    <scope>NUCLEOTIDE SEQUENCE [LARGE SCALE GENOMIC DNA]</scope>
    <source>
        <strain evidence="2 3">DSM 27057</strain>
    </source>
</reference>
<dbReference type="EMBL" id="JACIDX010000024">
    <property type="protein sequence ID" value="MBB3957466.1"/>
    <property type="molecule type" value="Genomic_DNA"/>
</dbReference>
<dbReference type="GO" id="GO:0008410">
    <property type="term" value="F:CoA-transferase activity"/>
    <property type="evidence" value="ECO:0007669"/>
    <property type="project" value="TreeGrafter"/>
</dbReference>
<name>A0A7W6CJ14_9SPHN</name>
<sequence>MMPLSGIRVLDFTHAIAGPTATMTLAQLGAEVIKIEPPKKGDDFRHYTEHAGLPGMSVPFAAVNAGKRSLALNLKDERGVAIARDLAAQVDVVVENFRPGVMARLGLGYEALSALNPRLIWLSLSGFGQSGDLKDRGAYDHIAQATSGMAMMNATPDGPLKIGIPVVDSFTGYLGAMGVLAALRRRDMTGAGEKLDVAMIDAALKIMGASASVWDYTGASPKGTGNRGFRLVATAEYYACADGWIALGANHQHQIEALFAALGAGEMIRDPRFSSHGARVENYAALKGWLTQEMLKWRAQELDDRLTQAGVPAARIGEIGDILSHPHMAQRGLISHAQLPGHDRPLAVLGLGMGPDFCAGDDAGMVPLLGADGDAVLAEMGMDGATIAALRDEEVIG</sequence>
<evidence type="ECO:0000313" key="3">
    <source>
        <dbReference type="Proteomes" id="UP000548867"/>
    </source>
</evidence>
<dbReference type="Pfam" id="PF02515">
    <property type="entry name" value="CoA_transf_3"/>
    <property type="match status" value="1"/>
</dbReference>
<dbReference type="SUPFAM" id="SSF89796">
    <property type="entry name" value="CoA-transferase family III (CaiB/BaiF)"/>
    <property type="match status" value="1"/>
</dbReference>
<dbReference type="AlphaFoldDB" id="A0A7W6CJ14"/>
<dbReference type="Gene3D" id="3.30.1540.10">
    <property type="entry name" value="formyl-coa transferase, domain 3"/>
    <property type="match status" value="1"/>
</dbReference>
<dbReference type="InterPro" id="IPR023606">
    <property type="entry name" value="CoA-Trfase_III_dom_1_sf"/>
</dbReference>
<gene>
    <name evidence="2" type="ORF">GGR38_004440</name>
</gene>
<dbReference type="Gene3D" id="3.40.50.10540">
    <property type="entry name" value="Crotonobetainyl-coa:carnitine coa-transferase, domain 1"/>
    <property type="match status" value="1"/>
</dbReference>
<keyword evidence="1 2" id="KW-0808">Transferase</keyword>
<dbReference type="InterPro" id="IPR044855">
    <property type="entry name" value="CoA-Trfase_III_dom3_sf"/>
</dbReference>
<keyword evidence="3" id="KW-1185">Reference proteome</keyword>
<dbReference type="PANTHER" id="PTHR48207:SF3">
    <property type="entry name" value="SUCCINATE--HYDROXYMETHYLGLUTARATE COA-TRANSFERASE"/>
    <property type="match status" value="1"/>
</dbReference>